<dbReference type="Proteomes" id="UP000887540">
    <property type="component" value="Unplaced"/>
</dbReference>
<feature type="domain" description="C-type lectin" evidence="1">
    <location>
        <begin position="41"/>
        <end position="136"/>
    </location>
</feature>
<dbReference type="AlphaFoldDB" id="A0A914CSD5"/>
<reference evidence="3" key="1">
    <citation type="submission" date="2022-11" db="UniProtKB">
        <authorList>
            <consortium name="WormBaseParasite"/>
        </authorList>
    </citation>
    <scope>IDENTIFICATION</scope>
</reference>
<name>A0A914CSD5_9BILA</name>
<keyword evidence="2" id="KW-1185">Reference proteome</keyword>
<dbReference type="PROSITE" id="PS50041">
    <property type="entry name" value="C_TYPE_LECTIN_2"/>
    <property type="match status" value="1"/>
</dbReference>
<proteinExistence type="predicted"/>
<dbReference type="CDD" id="cd00037">
    <property type="entry name" value="CLECT"/>
    <property type="match status" value="1"/>
</dbReference>
<dbReference type="InterPro" id="IPR016187">
    <property type="entry name" value="CTDL_fold"/>
</dbReference>
<accession>A0A914CSD5</accession>
<evidence type="ECO:0000259" key="1">
    <source>
        <dbReference type="PROSITE" id="PS50041"/>
    </source>
</evidence>
<organism evidence="2 3">
    <name type="scientific">Acrobeloides nanus</name>
    <dbReference type="NCBI Taxonomy" id="290746"/>
    <lineage>
        <taxon>Eukaryota</taxon>
        <taxon>Metazoa</taxon>
        <taxon>Ecdysozoa</taxon>
        <taxon>Nematoda</taxon>
        <taxon>Chromadorea</taxon>
        <taxon>Rhabditida</taxon>
        <taxon>Tylenchina</taxon>
        <taxon>Cephalobomorpha</taxon>
        <taxon>Cephaloboidea</taxon>
        <taxon>Cephalobidae</taxon>
        <taxon>Acrobeloides</taxon>
    </lineage>
</organism>
<dbReference type="InterPro" id="IPR001304">
    <property type="entry name" value="C-type_lectin-like"/>
</dbReference>
<protein>
    <submittedName>
        <fullName evidence="3">C-type lectin domain-containing protein</fullName>
    </submittedName>
</protein>
<dbReference type="Pfam" id="PF00059">
    <property type="entry name" value="Lectin_C"/>
    <property type="match status" value="1"/>
</dbReference>
<evidence type="ECO:0000313" key="3">
    <source>
        <dbReference type="WBParaSite" id="ACRNAN_scaffold13461.g15749.t1"/>
    </source>
</evidence>
<evidence type="ECO:0000313" key="2">
    <source>
        <dbReference type="Proteomes" id="UP000887540"/>
    </source>
</evidence>
<dbReference type="WBParaSite" id="ACRNAN_scaffold13461.g15749.t1">
    <property type="protein sequence ID" value="ACRNAN_scaffold13461.g15749.t1"/>
    <property type="gene ID" value="ACRNAN_scaffold13461.g15749"/>
</dbReference>
<dbReference type="InterPro" id="IPR016186">
    <property type="entry name" value="C-type_lectin-like/link_sf"/>
</dbReference>
<dbReference type="SUPFAM" id="SSF56436">
    <property type="entry name" value="C-type lectin-like"/>
    <property type="match status" value="1"/>
</dbReference>
<dbReference type="Gene3D" id="3.10.100.10">
    <property type="entry name" value="Mannose-Binding Protein A, subunit A"/>
    <property type="match status" value="1"/>
</dbReference>
<sequence length="192" mass="22279">MGLGENVIHYNPTNQRYEKYAECLDVIIWESFDGNNTLDMCVYEKYMKVIPAYILSTEQMKFIANISEISDYPFYLGLHKNKNSQWVWYDYDLTEFPLSGYSDWAPGYPNSNPSDGCAIITSDDGINLSWKTQACNSGLLHIVCQARACDAANFYCCEYCNEMMEGGLMTERFHKRRQALQAKTRQIKKKRF</sequence>